<organism evidence="1">
    <name type="scientific">Culex pipiens</name>
    <name type="common">House mosquito</name>
    <dbReference type="NCBI Taxonomy" id="7175"/>
    <lineage>
        <taxon>Eukaryota</taxon>
        <taxon>Metazoa</taxon>
        <taxon>Ecdysozoa</taxon>
        <taxon>Arthropoda</taxon>
        <taxon>Hexapoda</taxon>
        <taxon>Insecta</taxon>
        <taxon>Pterygota</taxon>
        <taxon>Neoptera</taxon>
        <taxon>Endopterygota</taxon>
        <taxon>Diptera</taxon>
        <taxon>Nematocera</taxon>
        <taxon>Culicoidea</taxon>
        <taxon>Culicidae</taxon>
        <taxon>Culicinae</taxon>
        <taxon>Culicini</taxon>
        <taxon>Culex</taxon>
        <taxon>Culex</taxon>
    </lineage>
</organism>
<accession>A0A8D8C8Z2</accession>
<dbReference type="EMBL" id="HBUE01114078">
    <property type="protein sequence ID" value="CAG6490104.1"/>
    <property type="molecule type" value="Transcribed_RNA"/>
</dbReference>
<name>A0A8D8C8Z2_CULPI</name>
<reference evidence="1" key="1">
    <citation type="submission" date="2021-05" db="EMBL/GenBank/DDBJ databases">
        <authorList>
            <person name="Alioto T."/>
            <person name="Alioto T."/>
            <person name="Gomez Garrido J."/>
        </authorList>
    </citation>
    <scope>NUCLEOTIDE SEQUENCE</scope>
</reference>
<evidence type="ECO:0000313" key="1">
    <source>
        <dbReference type="EMBL" id="CAG6490104.1"/>
    </source>
</evidence>
<sequence>MFVDSIITILIGENSAKPFKCINLRYNNPEHIMDAACHYSHPRAVVYTVVRFIIDFADFPPILNHRLSCYSMEDTRFRMVHISHPPLNKAPSSNAPPWVPA</sequence>
<proteinExistence type="predicted"/>
<protein>
    <submittedName>
        <fullName evidence="1">(northern house mosquito) hypothetical protein</fullName>
    </submittedName>
</protein>
<dbReference type="AlphaFoldDB" id="A0A8D8C8Z2"/>